<dbReference type="EMBL" id="JAHUZE010000003">
    <property type="protein sequence ID" value="MBV7380022.1"/>
    <property type="molecule type" value="Genomic_DNA"/>
</dbReference>
<dbReference type="Proteomes" id="UP000756530">
    <property type="component" value="Unassembled WGS sequence"/>
</dbReference>
<comment type="subunit">
    <text evidence="9">The complex comprises the extracytoplasmic solute receptor protein and the two transmembrane proteins.</text>
</comment>
<gene>
    <name evidence="11" type="ORF">KJP28_13915</name>
</gene>
<dbReference type="RefSeq" id="WP_218393221.1">
    <property type="nucleotide sequence ID" value="NZ_JAHUZE010000003.1"/>
</dbReference>
<dbReference type="InterPro" id="IPR055348">
    <property type="entry name" value="DctQ"/>
</dbReference>
<evidence type="ECO:0000256" key="1">
    <source>
        <dbReference type="ARBA" id="ARBA00004429"/>
    </source>
</evidence>
<keyword evidence="6 9" id="KW-1133">Transmembrane helix</keyword>
<feature type="transmembrane region" description="Helical" evidence="9">
    <location>
        <begin position="89"/>
        <end position="110"/>
    </location>
</feature>
<keyword evidence="7 9" id="KW-0472">Membrane</keyword>
<evidence type="ECO:0000256" key="4">
    <source>
        <dbReference type="ARBA" id="ARBA00022519"/>
    </source>
</evidence>
<reference evidence="11 12" key="1">
    <citation type="submission" date="2021-05" db="EMBL/GenBank/DDBJ databases">
        <title>Culturable bacteria isolated from Daya Bay.</title>
        <authorList>
            <person name="Zheng W."/>
            <person name="Yu S."/>
            <person name="Huang Y."/>
        </authorList>
    </citation>
    <scope>NUCLEOTIDE SEQUENCE [LARGE SCALE GENOMIC DNA]</scope>
    <source>
        <strain evidence="11 12">DP4N28-5</strain>
    </source>
</reference>
<keyword evidence="12" id="KW-1185">Reference proteome</keyword>
<comment type="caution">
    <text evidence="11">The sequence shown here is derived from an EMBL/GenBank/DDBJ whole genome shotgun (WGS) entry which is preliminary data.</text>
</comment>
<keyword evidence="5 9" id="KW-0812">Transmembrane</keyword>
<evidence type="ECO:0000256" key="8">
    <source>
        <dbReference type="ARBA" id="ARBA00038436"/>
    </source>
</evidence>
<sequence>MAVFLRIFDAVLKGAAMIGAALIALTVVTTVGDVIARQIGSKLFYWQVDFVELALMGSAFLIAPWLLSLGAHVRVDVAVTMLPMRMGAALNRIANLLGTLICAVLAVYAWQEVTGSATRGSLMIRSFVIPEWWVLTVAPFAFVTLTVEFALRTLGVRDRRETVGI</sequence>
<evidence type="ECO:0000256" key="2">
    <source>
        <dbReference type="ARBA" id="ARBA00022448"/>
    </source>
</evidence>
<evidence type="ECO:0000313" key="11">
    <source>
        <dbReference type="EMBL" id="MBV7380022.1"/>
    </source>
</evidence>
<comment type="subcellular location">
    <subcellularLocation>
        <location evidence="1 9">Cell inner membrane</location>
        <topology evidence="1 9">Multi-pass membrane protein</topology>
    </subcellularLocation>
</comment>
<keyword evidence="4 9" id="KW-0997">Cell inner membrane</keyword>
<accession>A0ABS6T461</accession>
<feature type="transmembrane region" description="Helical" evidence="9">
    <location>
        <begin position="12"/>
        <end position="32"/>
    </location>
</feature>
<keyword evidence="3" id="KW-1003">Cell membrane</keyword>
<dbReference type="PANTHER" id="PTHR35011:SF10">
    <property type="entry name" value="TRAP TRANSPORTER SMALL PERMEASE PROTEIN"/>
    <property type="match status" value="1"/>
</dbReference>
<protein>
    <recommendedName>
        <fullName evidence="9">TRAP transporter small permease protein</fullName>
    </recommendedName>
</protein>
<keyword evidence="2 9" id="KW-0813">Transport</keyword>
<comment type="similarity">
    <text evidence="8 9">Belongs to the TRAP transporter small permease family.</text>
</comment>
<evidence type="ECO:0000259" key="10">
    <source>
        <dbReference type="Pfam" id="PF04290"/>
    </source>
</evidence>
<proteinExistence type="inferred from homology"/>
<dbReference type="InterPro" id="IPR007387">
    <property type="entry name" value="TRAP_DctQ"/>
</dbReference>
<organism evidence="11 12">
    <name type="scientific">Maritimibacter dapengensis</name>
    <dbReference type="NCBI Taxonomy" id="2836868"/>
    <lineage>
        <taxon>Bacteria</taxon>
        <taxon>Pseudomonadati</taxon>
        <taxon>Pseudomonadota</taxon>
        <taxon>Alphaproteobacteria</taxon>
        <taxon>Rhodobacterales</taxon>
        <taxon>Roseobacteraceae</taxon>
        <taxon>Maritimibacter</taxon>
    </lineage>
</organism>
<evidence type="ECO:0000256" key="7">
    <source>
        <dbReference type="ARBA" id="ARBA00023136"/>
    </source>
</evidence>
<dbReference type="PANTHER" id="PTHR35011">
    <property type="entry name" value="2,3-DIKETO-L-GULONATE TRAP TRANSPORTER SMALL PERMEASE PROTEIN YIAM"/>
    <property type="match status" value="1"/>
</dbReference>
<evidence type="ECO:0000256" key="6">
    <source>
        <dbReference type="ARBA" id="ARBA00022989"/>
    </source>
</evidence>
<dbReference type="Pfam" id="PF04290">
    <property type="entry name" value="DctQ"/>
    <property type="match status" value="1"/>
</dbReference>
<evidence type="ECO:0000256" key="3">
    <source>
        <dbReference type="ARBA" id="ARBA00022475"/>
    </source>
</evidence>
<name>A0ABS6T461_9RHOB</name>
<feature type="transmembrane region" description="Helical" evidence="9">
    <location>
        <begin position="44"/>
        <end position="68"/>
    </location>
</feature>
<feature type="domain" description="Tripartite ATP-independent periplasmic transporters DctQ component" evidence="10">
    <location>
        <begin position="27"/>
        <end position="153"/>
    </location>
</feature>
<evidence type="ECO:0000256" key="5">
    <source>
        <dbReference type="ARBA" id="ARBA00022692"/>
    </source>
</evidence>
<comment type="function">
    <text evidence="9">Part of the tripartite ATP-independent periplasmic (TRAP) transport system.</text>
</comment>
<evidence type="ECO:0000256" key="9">
    <source>
        <dbReference type="RuleBase" id="RU369079"/>
    </source>
</evidence>
<feature type="transmembrane region" description="Helical" evidence="9">
    <location>
        <begin position="130"/>
        <end position="151"/>
    </location>
</feature>
<evidence type="ECO:0000313" key="12">
    <source>
        <dbReference type="Proteomes" id="UP000756530"/>
    </source>
</evidence>